<organism evidence="1 2">
    <name type="scientific">Roseicyclus marinus</name>
    <dbReference type="NCBI Taxonomy" id="2161673"/>
    <lineage>
        <taxon>Bacteria</taxon>
        <taxon>Pseudomonadati</taxon>
        <taxon>Pseudomonadota</taxon>
        <taxon>Alphaproteobacteria</taxon>
        <taxon>Rhodobacterales</taxon>
        <taxon>Roseobacteraceae</taxon>
        <taxon>Roseicyclus</taxon>
    </lineage>
</organism>
<protein>
    <submittedName>
        <fullName evidence="1">Uncharacterized protein</fullName>
    </submittedName>
</protein>
<keyword evidence="2" id="KW-1185">Reference proteome</keyword>
<evidence type="ECO:0000313" key="1">
    <source>
        <dbReference type="EMBL" id="BDW86590.1"/>
    </source>
</evidence>
<sequence length="65" mass="7048">MSVPNSDDILDLAPDAVPGFIQHHAGKKTLSRMVKRLNADLLGGDAVARDRAEQALDRLGLLIRD</sequence>
<evidence type="ECO:0000313" key="2">
    <source>
        <dbReference type="Proteomes" id="UP001337723"/>
    </source>
</evidence>
<dbReference type="Proteomes" id="UP001337723">
    <property type="component" value="Chromosome"/>
</dbReference>
<proteinExistence type="predicted"/>
<name>A0AA48HF35_9RHOB</name>
<dbReference type="EMBL" id="AP027266">
    <property type="protein sequence ID" value="BDW86590.1"/>
    <property type="molecule type" value="Genomic_DNA"/>
</dbReference>
<dbReference type="AlphaFoldDB" id="A0AA48HF35"/>
<dbReference type="KEGG" id="rmai:MACH21_27670"/>
<accession>A0AA48HF35</accession>
<dbReference type="RefSeq" id="WP_338272567.1">
    <property type="nucleotide sequence ID" value="NZ_AP027266.1"/>
</dbReference>
<reference evidence="1 2" key="1">
    <citation type="submission" date="2023-01" db="EMBL/GenBank/DDBJ databases">
        <title>Complete genome sequence of Roseicyclus marinus strain Dej080120_10.</title>
        <authorList>
            <person name="Ueki S."/>
            <person name="Maruyama F."/>
        </authorList>
    </citation>
    <scope>NUCLEOTIDE SEQUENCE [LARGE SCALE GENOMIC DNA]</scope>
    <source>
        <strain evidence="1 2">Dej080120_10</strain>
    </source>
</reference>
<gene>
    <name evidence="1" type="ORF">MACH21_27670</name>
</gene>